<name>A0A4V3WFE2_9BACL</name>
<dbReference type="Pfam" id="PF01136">
    <property type="entry name" value="Peptidase_U32"/>
    <property type="match status" value="1"/>
</dbReference>
<dbReference type="InterPro" id="IPR051454">
    <property type="entry name" value="RNA/ubiquinone_mod_enzymes"/>
</dbReference>
<accession>A0A4V3WFE2</accession>
<evidence type="ECO:0000313" key="1">
    <source>
        <dbReference type="EMBL" id="THF79955.1"/>
    </source>
</evidence>
<dbReference type="PANTHER" id="PTHR30217">
    <property type="entry name" value="PEPTIDASE U32 FAMILY"/>
    <property type="match status" value="1"/>
</dbReference>
<dbReference type="AlphaFoldDB" id="A0A4V3WFE2"/>
<comment type="caution">
    <text evidence="1">The sequence shown here is derived from an EMBL/GenBank/DDBJ whole genome shotgun (WGS) entry which is preliminary data.</text>
</comment>
<protein>
    <submittedName>
        <fullName evidence="1">U32 family peptidase</fullName>
    </submittedName>
</protein>
<dbReference type="EMBL" id="SSOB01000012">
    <property type="protein sequence ID" value="THF79955.1"/>
    <property type="molecule type" value="Genomic_DNA"/>
</dbReference>
<organism evidence="1 2">
    <name type="scientific">Cohnella fermenti</name>
    <dbReference type="NCBI Taxonomy" id="2565925"/>
    <lineage>
        <taxon>Bacteria</taxon>
        <taxon>Bacillati</taxon>
        <taxon>Bacillota</taxon>
        <taxon>Bacilli</taxon>
        <taxon>Bacillales</taxon>
        <taxon>Paenibacillaceae</taxon>
        <taxon>Cohnella</taxon>
    </lineage>
</organism>
<dbReference type="OrthoDB" id="9807498at2"/>
<dbReference type="Proteomes" id="UP000310636">
    <property type="component" value="Unassembled WGS sequence"/>
</dbReference>
<dbReference type="PANTHER" id="PTHR30217:SF7">
    <property type="entry name" value="TRNA HYDROXYLATION PROTEIN P2"/>
    <property type="match status" value="1"/>
</dbReference>
<proteinExistence type="predicted"/>
<keyword evidence="2" id="KW-1185">Reference proteome</keyword>
<reference evidence="1 2" key="1">
    <citation type="submission" date="2019-04" db="EMBL/GenBank/DDBJ databases">
        <title>Cohnella sp. nov. isolated from preserved vegetables.</title>
        <authorList>
            <person name="Lin S.-Y."/>
            <person name="Hung M.-H."/>
            <person name="Young C.-C."/>
        </authorList>
    </citation>
    <scope>NUCLEOTIDE SEQUENCE [LARGE SCALE GENOMIC DNA]</scope>
    <source>
        <strain evidence="1 2">CC-MHH1044</strain>
    </source>
</reference>
<gene>
    <name evidence="1" type="ORF">E6C55_11570</name>
</gene>
<dbReference type="InterPro" id="IPR001539">
    <property type="entry name" value="Peptidase_U32"/>
</dbReference>
<evidence type="ECO:0000313" key="2">
    <source>
        <dbReference type="Proteomes" id="UP000310636"/>
    </source>
</evidence>
<sequence>MNAMRTELLAAAGSIGQMERYIEAGATAVLIGEPRFAMRLPGAIPQEAIADAIAKAHRAGAKAYVSMNKLFRNHELPALPGYLKLLAEAEADAVVFGDPAVLLNVREHAPGLPLHWNAEMTGTNSATAGYWGRRGATRAVLARELNEEEIADLKSKTTMQVQVQAHGMTNIYFSQRNLLQSYMDHLGKEARIVEQGPNDGRYLVEAERPEEKLPIYEDENGTHVMSADDIALLEVLPELLRAQVDSLYIETLLKPEAYNEAVIRLYRQAMEAWERDPDGYECDEEWLDALHAQQPEGRELGFGFLYKEQVY</sequence>